<proteinExistence type="predicted"/>
<dbReference type="Proteomes" id="UP000814033">
    <property type="component" value="Unassembled WGS sequence"/>
</dbReference>
<evidence type="ECO:0000313" key="2">
    <source>
        <dbReference type="Proteomes" id="UP000814033"/>
    </source>
</evidence>
<organism evidence="1 2">
    <name type="scientific">Auriscalpium vulgare</name>
    <dbReference type="NCBI Taxonomy" id="40419"/>
    <lineage>
        <taxon>Eukaryota</taxon>
        <taxon>Fungi</taxon>
        <taxon>Dikarya</taxon>
        <taxon>Basidiomycota</taxon>
        <taxon>Agaricomycotina</taxon>
        <taxon>Agaricomycetes</taxon>
        <taxon>Russulales</taxon>
        <taxon>Auriscalpiaceae</taxon>
        <taxon>Auriscalpium</taxon>
    </lineage>
</organism>
<dbReference type="EMBL" id="MU275982">
    <property type="protein sequence ID" value="KAI0044459.1"/>
    <property type="molecule type" value="Genomic_DNA"/>
</dbReference>
<keyword evidence="2" id="KW-1185">Reference proteome</keyword>
<accession>A0ACB8RKI2</accession>
<protein>
    <submittedName>
        <fullName evidence="1">Uncharacterized protein</fullName>
    </submittedName>
</protein>
<reference evidence="1" key="1">
    <citation type="submission" date="2021-02" db="EMBL/GenBank/DDBJ databases">
        <authorList>
            <consortium name="DOE Joint Genome Institute"/>
            <person name="Ahrendt S."/>
            <person name="Looney B.P."/>
            <person name="Miyauchi S."/>
            <person name="Morin E."/>
            <person name="Drula E."/>
            <person name="Courty P.E."/>
            <person name="Chicoki N."/>
            <person name="Fauchery L."/>
            <person name="Kohler A."/>
            <person name="Kuo A."/>
            <person name="Labutti K."/>
            <person name="Pangilinan J."/>
            <person name="Lipzen A."/>
            <person name="Riley R."/>
            <person name="Andreopoulos W."/>
            <person name="He G."/>
            <person name="Johnson J."/>
            <person name="Barry K.W."/>
            <person name="Grigoriev I.V."/>
            <person name="Nagy L."/>
            <person name="Hibbett D."/>
            <person name="Henrissat B."/>
            <person name="Matheny P.B."/>
            <person name="Labbe J."/>
            <person name="Martin F."/>
        </authorList>
    </citation>
    <scope>NUCLEOTIDE SEQUENCE</scope>
    <source>
        <strain evidence="1">FP105234-sp</strain>
    </source>
</reference>
<sequence length="194" mass="22254">MRRLDGLQAALDYQVFSKCLLIPKRGCVEAVDEVFERGEHVLTGSGAESADAESVLRGGSTRSPPSPTLLFHHHHVRHRILHDSDDLFHASANDTDEFRCLCANCRRYWWPGSMMMIYPGNAHTLILRNVYLPSAPARCQSPSHRQQHHRQDAHQADRSKMWEVCFDPEEKLRGDVENGWTDLELCASHWWCSH</sequence>
<evidence type="ECO:0000313" key="1">
    <source>
        <dbReference type="EMBL" id="KAI0044459.1"/>
    </source>
</evidence>
<comment type="caution">
    <text evidence="1">The sequence shown here is derived from an EMBL/GenBank/DDBJ whole genome shotgun (WGS) entry which is preliminary data.</text>
</comment>
<reference evidence="1" key="2">
    <citation type="journal article" date="2022" name="New Phytol.">
        <title>Evolutionary transition to the ectomycorrhizal habit in the genomes of a hyperdiverse lineage of mushroom-forming fungi.</title>
        <authorList>
            <person name="Looney B."/>
            <person name="Miyauchi S."/>
            <person name="Morin E."/>
            <person name="Drula E."/>
            <person name="Courty P.E."/>
            <person name="Kohler A."/>
            <person name="Kuo A."/>
            <person name="LaButti K."/>
            <person name="Pangilinan J."/>
            <person name="Lipzen A."/>
            <person name="Riley R."/>
            <person name="Andreopoulos W."/>
            <person name="He G."/>
            <person name="Johnson J."/>
            <person name="Nolan M."/>
            <person name="Tritt A."/>
            <person name="Barry K.W."/>
            <person name="Grigoriev I.V."/>
            <person name="Nagy L.G."/>
            <person name="Hibbett D."/>
            <person name="Henrissat B."/>
            <person name="Matheny P.B."/>
            <person name="Labbe J."/>
            <person name="Martin F.M."/>
        </authorList>
    </citation>
    <scope>NUCLEOTIDE SEQUENCE</scope>
    <source>
        <strain evidence="1">FP105234-sp</strain>
    </source>
</reference>
<gene>
    <name evidence="1" type="ORF">FA95DRAFT_255325</name>
</gene>
<name>A0ACB8RKI2_9AGAM</name>